<dbReference type="InterPro" id="IPR001110">
    <property type="entry name" value="UPF0012_CS"/>
</dbReference>
<dbReference type="SUPFAM" id="SSF56317">
    <property type="entry name" value="Carbon-nitrogen hydrolase"/>
    <property type="match status" value="1"/>
</dbReference>
<reference evidence="3 4" key="1">
    <citation type="submission" date="2023-07" db="EMBL/GenBank/DDBJ databases">
        <title>Genomic Encyclopedia of Type Strains, Phase IV (KMG-IV): sequencing the most valuable type-strain genomes for metagenomic binning, comparative biology and taxonomic classification.</title>
        <authorList>
            <person name="Goeker M."/>
        </authorList>
    </citation>
    <scope>NUCLEOTIDE SEQUENCE [LARGE SCALE GENOMIC DNA]</scope>
    <source>
        <strain evidence="3 4">DSM 23837</strain>
    </source>
</reference>
<dbReference type="CDD" id="cd07583">
    <property type="entry name" value="nitrilase_5"/>
    <property type="match status" value="1"/>
</dbReference>
<dbReference type="PROSITE" id="PS01227">
    <property type="entry name" value="UPF0012"/>
    <property type="match status" value="1"/>
</dbReference>
<dbReference type="PANTHER" id="PTHR23088:SF27">
    <property type="entry name" value="DEAMINATED GLUTATHIONE AMIDASE"/>
    <property type="match status" value="1"/>
</dbReference>
<name>A0ABT9WXR1_9BACI</name>
<evidence type="ECO:0000313" key="3">
    <source>
        <dbReference type="EMBL" id="MDQ0178017.1"/>
    </source>
</evidence>
<dbReference type="InterPro" id="IPR036526">
    <property type="entry name" value="C-N_Hydrolase_sf"/>
</dbReference>
<protein>
    <submittedName>
        <fullName evidence="3">Amidohydrolase</fullName>
    </submittedName>
</protein>
<dbReference type="InterPro" id="IPR003010">
    <property type="entry name" value="C-N_Hydrolase"/>
</dbReference>
<comment type="caution">
    <text evidence="3">The sequence shown here is derived from an EMBL/GenBank/DDBJ whole genome shotgun (WGS) entry which is preliminary data.</text>
</comment>
<evidence type="ECO:0000256" key="1">
    <source>
        <dbReference type="ARBA" id="ARBA00010613"/>
    </source>
</evidence>
<dbReference type="Pfam" id="PF00795">
    <property type="entry name" value="CN_hydrolase"/>
    <property type="match status" value="1"/>
</dbReference>
<dbReference type="PANTHER" id="PTHR23088">
    <property type="entry name" value="NITRILASE-RELATED"/>
    <property type="match status" value="1"/>
</dbReference>
<organism evidence="3 4">
    <name type="scientific">Bacillus chungangensis</name>
    <dbReference type="NCBI Taxonomy" id="587633"/>
    <lineage>
        <taxon>Bacteria</taxon>
        <taxon>Bacillati</taxon>
        <taxon>Bacillota</taxon>
        <taxon>Bacilli</taxon>
        <taxon>Bacillales</taxon>
        <taxon>Bacillaceae</taxon>
        <taxon>Bacillus</taxon>
    </lineage>
</organism>
<dbReference type="Proteomes" id="UP001223586">
    <property type="component" value="Unassembled WGS sequence"/>
</dbReference>
<evidence type="ECO:0000313" key="4">
    <source>
        <dbReference type="Proteomes" id="UP001223586"/>
    </source>
</evidence>
<keyword evidence="4" id="KW-1185">Reference proteome</keyword>
<dbReference type="PROSITE" id="PS50263">
    <property type="entry name" value="CN_HYDROLASE"/>
    <property type="match status" value="1"/>
</dbReference>
<dbReference type="EMBL" id="JAUSTT010000031">
    <property type="protein sequence ID" value="MDQ0178017.1"/>
    <property type="molecule type" value="Genomic_DNA"/>
</dbReference>
<feature type="domain" description="CN hydrolase" evidence="2">
    <location>
        <begin position="3"/>
        <end position="239"/>
    </location>
</feature>
<comment type="similarity">
    <text evidence="1">Belongs to the carbon-nitrogen hydrolase superfamily. NIT1/NIT2 family.</text>
</comment>
<gene>
    <name evidence="3" type="ORF">J2S08_003911</name>
</gene>
<evidence type="ECO:0000259" key="2">
    <source>
        <dbReference type="PROSITE" id="PS50263"/>
    </source>
</evidence>
<accession>A0ABT9WXR1</accession>
<proteinExistence type="inferred from homology"/>
<dbReference type="Gene3D" id="3.60.110.10">
    <property type="entry name" value="Carbon-nitrogen hydrolase"/>
    <property type="match status" value="1"/>
</dbReference>
<dbReference type="RefSeq" id="WP_307232502.1">
    <property type="nucleotide sequence ID" value="NZ_JAUSTT010000031.1"/>
</dbReference>
<sequence length="261" mass="29752">MKWKVGCVQLNIVFGDPKQNMEKAEAWLAKAAAEHCSIAVLPELWTTGYDLTRLNEIADEEGKAVLAFLKMQAKKHQLQIIGGSIAKRTQNGVRNTMYVVNKNGELIHEYSKLHLFQLMDEHVYFQAGEDEPLFSIDGEQAASFICYDIRFPEWLRKSVLQGAKVLFVVAEWPLPRLEHWQTLLKARAIENQCYIIACNRSGKDPHNHFAGHSMIIDPWGTILSEGSEGEALVTGEVDLNDIQAIRQRIPVFDDRRPDFYK</sequence>